<evidence type="ECO:0000256" key="11">
    <source>
        <dbReference type="SAM" id="Phobius"/>
    </source>
</evidence>
<evidence type="ECO:0000256" key="3">
    <source>
        <dbReference type="ARBA" id="ARBA00022692"/>
    </source>
</evidence>
<evidence type="ECO:0000256" key="6">
    <source>
        <dbReference type="ARBA" id="ARBA00023002"/>
    </source>
</evidence>
<evidence type="ECO:0000313" key="14">
    <source>
        <dbReference type="Proteomes" id="UP001589788"/>
    </source>
</evidence>
<evidence type="ECO:0000313" key="13">
    <source>
        <dbReference type="EMBL" id="MFC0080569.1"/>
    </source>
</evidence>
<dbReference type="PRINTS" id="PR00075">
    <property type="entry name" value="FACDDSATRASE"/>
</dbReference>
<dbReference type="CDD" id="cd03505">
    <property type="entry name" value="Delta9-FADS-like"/>
    <property type="match status" value="1"/>
</dbReference>
<protein>
    <submittedName>
        <fullName evidence="13">Fatty acid desaturase</fullName>
        <ecNumber evidence="13">1.14.19.-</ecNumber>
    </submittedName>
</protein>
<comment type="subcellular location">
    <subcellularLocation>
        <location evidence="1">Membrane</location>
        <topology evidence="1">Multi-pass membrane protein</topology>
    </subcellularLocation>
</comment>
<keyword evidence="7" id="KW-0408">Iron</keyword>
<comment type="similarity">
    <text evidence="2">Belongs to the fatty acid desaturase type 2 family.</text>
</comment>
<feature type="domain" description="Fatty acid desaturase" evidence="12">
    <location>
        <begin position="4"/>
        <end position="205"/>
    </location>
</feature>
<dbReference type="PANTHER" id="PTHR11351">
    <property type="entry name" value="ACYL-COA DESATURASE"/>
    <property type="match status" value="1"/>
</dbReference>
<dbReference type="InterPro" id="IPR015876">
    <property type="entry name" value="Acyl-CoA_DS"/>
</dbReference>
<evidence type="ECO:0000256" key="10">
    <source>
        <dbReference type="SAM" id="MobiDB-lite"/>
    </source>
</evidence>
<evidence type="ECO:0000259" key="12">
    <source>
        <dbReference type="Pfam" id="PF00487"/>
    </source>
</evidence>
<comment type="caution">
    <text evidence="13">The sequence shown here is derived from an EMBL/GenBank/DDBJ whole genome shotgun (WGS) entry which is preliminary data.</text>
</comment>
<evidence type="ECO:0000256" key="1">
    <source>
        <dbReference type="ARBA" id="ARBA00004141"/>
    </source>
</evidence>
<keyword evidence="4" id="KW-0276">Fatty acid metabolism</keyword>
<evidence type="ECO:0000256" key="5">
    <source>
        <dbReference type="ARBA" id="ARBA00022989"/>
    </source>
</evidence>
<evidence type="ECO:0000256" key="8">
    <source>
        <dbReference type="ARBA" id="ARBA00023098"/>
    </source>
</evidence>
<evidence type="ECO:0000256" key="7">
    <source>
        <dbReference type="ARBA" id="ARBA00023004"/>
    </source>
</evidence>
<proteinExistence type="inferred from homology"/>
<dbReference type="GO" id="GO:0016491">
    <property type="term" value="F:oxidoreductase activity"/>
    <property type="evidence" value="ECO:0007669"/>
    <property type="project" value="UniProtKB-KW"/>
</dbReference>
<evidence type="ECO:0000256" key="4">
    <source>
        <dbReference type="ARBA" id="ARBA00022832"/>
    </source>
</evidence>
<organism evidence="13 14">
    <name type="scientific">Aciditerrimonas ferrireducens</name>
    <dbReference type="NCBI Taxonomy" id="667306"/>
    <lineage>
        <taxon>Bacteria</taxon>
        <taxon>Bacillati</taxon>
        <taxon>Actinomycetota</taxon>
        <taxon>Acidimicrobiia</taxon>
        <taxon>Acidimicrobiales</taxon>
        <taxon>Acidimicrobiaceae</taxon>
        <taxon>Aciditerrimonas</taxon>
    </lineage>
</organism>
<dbReference type="EC" id="1.14.19.-" evidence="13"/>
<feature type="transmembrane region" description="Helical" evidence="11">
    <location>
        <begin position="146"/>
        <end position="166"/>
    </location>
</feature>
<dbReference type="InterPro" id="IPR005804">
    <property type="entry name" value="FA_desaturase_dom"/>
</dbReference>
<keyword evidence="5 11" id="KW-1133">Transmembrane helix</keyword>
<sequence>MLPVWGAVLIGLALSQVAFMVTTVFLHRALSHRALQLRPAARMVFRVLTWVLTGIRPRQWVAVHRLHHAYTDTPRDPHSPIVLGTARVLFANAALYRRAAKDPATARYARDLPQDRWDRVFFDHAVVGLGLGIGALVLLLGWQAALIAAGVHAVTYLLGGGAINAIGHRYGKRPQPNLATNNQWLAWLVAGEGLHNNHHARPTAAKLKLRPGEVDPGWWCIRALVLCRQAVIRPTTASGPGEPRPGRVAGEPLPVSAGSIS</sequence>
<feature type="region of interest" description="Disordered" evidence="10">
    <location>
        <begin position="236"/>
        <end position="261"/>
    </location>
</feature>
<keyword evidence="8" id="KW-0443">Lipid metabolism</keyword>
<feature type="transmembrane region" description="Helical" evidence="11">
    <location>
        <begin position="6"/>
        <end position="26"/>
    </location>
</feature>
<dbReference type="Pfam" id="PF00487">
    <property type="entry name" value="FA_desaturase"/>
    <property type="match status" value="1"/>
</dbReference>
<accession>A0ABV6BYQ8</accession>
<keyword evidence="9 11" id="KW-0472">Membrane</keyword>
<keyword evidence="6 13" id="KW-0560">Oxidoreductase</keyword>
<dbReference type="EMBL" id="JBHLYQ010000001">
    <property type="protein sequence ID" value="MFC0080569.1"/>
    <property type="molecule type" value="Genomic_DNA"/>
</dbReference>
<dbReference type="PANTHER" id="PTHR11351:SF33">
    <property type="entry name" value="DELTA-9 FATTY ACID DESATURASE, DESA"/>
    <property type="match status" value="1"/>
</dbReference>
<evidence type="ECO:0000256" key="9">
    <source>
        <dbReference type="ARBA" id="ARBA00023136"/>
    </source>
</evidence>
<name>A0ABV6BYQ8_9ACTN</name>
<keyword evidence="14" id="KW-1185">Reference proteome</keyword>
<dbReference type="RefSeq" id="WP_377786905.1">
    <property type="nucleotide sequence ID" value="NZ_JBHLYQ010000001.1"/>
</dbReference>
<dbReference type="Proteomes" id="UP001589788">
    <property type="component" value="Unassembled WGS sequence"/>
</dbReference>
<feature type="transmembrane region" description="Helical" evidence="11">
    <location>
        <begin position="120"/>
        <end position="140"/>
    </location>
</feature>
<reference evidence="13 14" key="1">
    <citation type="submission" date="2024-09" db="EMBL/GenBank/DDBJ databases">
        <authorList>
            <person name="Sun Q."/>
            <person name="Mori K."/>
        </authorList>
    </citation>
    <scope>NUCLEOTIDE SEQUENCE [LARGE SCALE GENOMIC DNA]</scope>
    <source>
        <strain evidence="13 14">JCM 15389</strain>
    </source>
</reference>
<keyword evidence="3 11" id="KW-0812">Transmembrane</keyword>
<evidence type="ECO:0000256" key="2">
    <source>
        <dbReference type="ARBA" id="ARBA00008749"/>
    </source>
</evidence>
<gene>
    <name evidence="13" type="ORF">ACFFRE_00150</name>
</gene>